<evidence type="ECO:0000256" key="6">
    <source>
        <dbReference type="ARBA" id="ARBA00023295"/>
    </source>
</evidence>
<dbReference type="AlphaFoldDB" id="A0A4Y9EQV7"/>
<evidence type="ECO:0000313" key="9">
    <source>
        <dbReference type="Proteomes" id="UP000297737"/>
    </source>
</evidence>
<dbReference type="InterPro" id="IPR023347">
    <property type="entry name" value="Lysozyme_dom_sf"/>
</dbReference>
<dbReference type="GO" id="GO:0031640">
    <property type="term" value="P:killing of cells of another organism"/>
    <property type="evidence" value="ECO:0007669"/>
    <property type="project" value="UniProtKB-KW"/>
</dbReference>
<dbReference type="PANTHER" id="PTHR38107:SF3">
    <property type="entry name" value="LYSOZYME RRRD-RELATED"/>
    <property type="match status" value="1"/>
</dbReference>
<dbReference type="InterPro" id="IPR034690">
    <property type="entry name" value="Endolysin_T4_type"/>
</dbReference>
<name>A0A4Y9EQV7_9SPHN</name>
<dbReference type="EC" id="3.2.1.17" evidence="7"/>
<dbReference type="GO" id="GO:0009253">
    <property type="term" value="P:peptidoglycan catabolic process"/>
    <property type="evidence" value="ECO:0007669"/>
    <property type="project" value="InterPro"/>
</dbReference>
<organism evidence="8 9">
    <name type="scientific">Glacieibacterium arshaanense</name>
    <dbReference type="NCBI Taxonomy" id="2511025"/>
    <lineage>
        <taxon>Bacteria</taxon>
        <taxon>Pseudomonadati</taxon>
        <taxon>Pseudomonadota</taxon>
        <taxon>Alphaproteobacteria</taxon>
        <taxon>Sphingomonadales</taxon>
        <taxon>Sphingosinicellaceae</taxon>
        <taxon>Glacieibacterium</taxon>
    </lineage>
</organism>
<dbReference type="SUPFAM" id="SSF53955">
    <property type="entry name" value="Lysozyme-like"/>
    <property type="match status" value="1"/>
</dbReference>
<dbReference type="InterPro" id="IPR023346">
    <property type="entry name" value="Lysozyme-like_dom_sf"/>
</dbReference>
<evidence type="ECO:0000256" key="5">
    <source>
        <dbReference type="ARBA" id="ARBA00023200"/>
    </source>
</evidence>
<evidence type="ECO:0000256" key="7">
    <source>
        <dbReference type="RuleBase" id="RU003788"/>
    </source>
</evidence>
<dbReference type="EMBL" id="SIHO01000001">
    <property type="protein sequence ID" value="TFU05649.1"/>
    <property type="molecule type" value="Genomic_DNA"/>
</dbReference>
<dbReference type="InterPro" id="IPR002196">
    <property type="entry name" value="Glyco_hydro_24"/>
</dbReference>
<gene>
    <name evidence="8" type="ORF">EUV02_01035</name>
</gene>
<dbReference type="GO" id="GO:0016998">
    <property type="term" value="P:cell wall macromolecule catabolic process"/>
    <property type="evidence" value="ECO:0007669"/>
    <property type="project" value="InterPro"/>
</dbReference>
<dbReference type="PANTHER" id="PTHR38107">
    <property type="match status" value="1"/>
</dbReference>
<evidence type="ECO:0000313" key="8">
    <source>
        <dbReference type="EMBL" id="TFU05649.1"/>
    </source>
</evidence>
<sequence length="149" mass="15912">MPSTTGIALIKAFEQCRLQAYLPTPDDVPTIGWGSTRDSDGTRIRIGQVWTQAHADAVFNDQLLALAREVGRAVAGAPTSQPQFDALVSFAYNLGATALARSTLLALHRAGDFTGAAAQFARWNRQGKVVLAGLSRRRAAEAALYRTAA</sequence>
<comment type="caution">
    <text evidence="8">The sequence shown here is derived from an EMBL/GenBank/DDBJ whole genome shotgun (WGS) entry which is preliminary data.</text>
</comment>
<keyword evidence="5" id="KW-1035">Host cytoplasm</keyword>
<dbReference type="Gene3D" id="1.10.530.40">
    <property type="match status" value="1"/>
</dbReference>
<dbReference type="CDD" id="cd00737">
    <property type="entry name" value="lyz_endolysin_autolysin"/>
    <property type="match status" value="1"/>
</dbReference>
<dbReference type="InterPro" id="IPR033907">
    <property type="entry name" value="Endolysin_autolysin"/>
</dbReference>
<keyword evidence="3 7" id="KW-0081">Bacteriolytic enzyme</keyword>
<evidence type="ECO:0000256" key="4">
    <source>
        <dbReference type="ARBA" id="ARBA00022801"/>
    </source>
</evidence>
<dbReference type="InterPro" id="IPR051018">
    <property type="entry name" value="Bacteriophage_GH24"/>
</dbReference>
<evidence type="ECO:0000256" key="2">
    <source>
        <dbReference type="ARBA" id="ARBA00022529"/>
    </source>
</evidence>
<proteinExistence type="inferred from homology"/>
<protein>
    <recommendedName>
        <fullName evidence="7">Lysozyme</fullName>
        <ecNumber evidence="7">3.2.1.17</ecNumber>
    </recommendedName>
</protein>
<comment type="similarity">
    <text evidence="7">Belongs to the glycosyl hydrolase 24 family.</text>
</comment>
<keyword evidence="2 7" id="KW-0929">Antimicrobial</keyword>
<evidence type="ECO:0000256" key="3">
    <source>
        <dbReference type="ARBA" id="ARBA00022638"/>
    </source>
</evidence>
<dbReference type="GO" id="GO:0042742">
    <property type="term" value="P:defense response to bacterium"/>
    <property type="evidence" value="ECO:0007669"/>
    <property type="project" value="UniProtKB-KW"/>
</dbReference>
<keyword evidence="6 7" id="KW-0326">Glycosidase</keyword>
<dbReference type="RefSeq" id="WP_135244374.1">
    <property type="nucleotide sequence ID" value="NZ_SIHO01000001.1"/>
</dbReference>
<comment type="catalytic activity">
    <reaction evidence="1 7">
        <text>Hydrolysis of (1-&gt;4)-beta-linkages between N-acetylmuramic acid and N-acetyl-D-glucosamine residues in a peptidoglycan and between N-acetyl-D-glucosamine residues in chitodextrins.</text>
        <dbReference type="EC" id="3.2.1.17"/>
    </reaction>
</comment>
<keyword evidence="9" id="KW-1185">Reference proteome</keyword>
<evidence type="ECO:0000256" key="1">
    <source>
        <dbReference type="ARBA" id="ARBA00000632"/>
    </source>
</evidence>
<dbReference type="HAMAP" id="MF_04110">
    <property type="entry name" value="ENDOLYSIN_T4"/>
    <property type="match status" value="1"/>
</dbReference>
<dbReference type="Pfam" id="PF00959">
    <property type="entry name" value="Phage_lysozyme"/>
    <property type="match status" value="1"/>
</dbReference>
<accession>A0A4Y9EQV7</accession>
<dbReference type="OrthoDB" id="5327667at2"/>
<dbReference type="GO" id="GO:0003796">
    <property type="term" value="F:lysozyme activity"/>
    <property type="evidence" value="ECO:0007669"/>
    <property type="project" value="UniProtKB-EC"/>
</dbReference>
<dbReference type="Proteomes" id="UP000297737">
    <property type="component" value="Unassembled WGS sequence"/>
</dbReference>
<reference evidence="8 9" key="1">
    <citation type="submission" date="2019-02" db="EMBL/GenBank/DDBJ databases">
        <title>Polymorphobacter sp. isolated from the lake at the Tibet of China.</title>
        <authorList>
            <person name="Li A."/>
        </authorList>
    </citation>
    <scope>NUCLEOTIDE SEQUENCE [LARGE SCALE GENOMIC DNA]</scope>
    <source>
        <strain evidence="8 9">DJ1R-1</strain>
    </source>
</reference>
<keyword evidence="4 7" id="KW-0378">Hydrolase</keyword>